<dbReference type="AlphaFoldDB" id="A0A8X6YCW1"/>
<accession>A0A8X6YCW1</accession>
<feature type="region of interest" description="Disordered" evidence="1">
    <location>
        <begin position="71"/>
        <end position="101"/>
    </location>
</feature>
<organism evidence="2 3">
    <name type="scientific">Trichonephila inaurata madagascariensis</name>
    <dbReference type="NCBI Taxonomy" id="2747483"/>
    <lineage>
        <taxon>Eukaryota</taxon>
        <taxon>Metazoa</taxon>
        <taxon>Ecdysozoa</taxon>
        <taxon>Arthropoda</taxon>
        <taxon>Chelicerata</taxon>
        <taxon>Arachnida</taxon>
        <taxon>Araneae</taxon>
        <taxon>Araneomorphae</taxon>
        <taxon>Entelegynae</taxon>
        <taxon>Araneoidea</taxon>
        <taxon>Nephilidae</taxon>
        <taxon>Trichonephila</taxon>
        <taxon>Trichonephila inaurata</taxon>
    </lineage>
</organism>
<gene>
    <name evidence="2" type="primary">AVEN_52405_1</name>
    <name evidence="2" type="ORF">TNIN_223931</name>
</gene>
<dbReference type="OrthoDB" id="6039849at2759"/>
<evidence type="ECO:0000313" key="2">
    <source>
        <dbReference type="EMBL" id="GFY69099.1"/>
    </source>
</evidence>
<keyword evidence="3" id="KW-1185">Reference proteome</keyword>
<evidence type="ECO:0000256" key="1">
    <source>
        <dbReference type="SAM" id="MobiDB-lite"/>
    </source>
</evidence>
<proteinExistence type="predicted"/>
<dbReference type="Proteomes" id="UP000886998">
    <property type="component" value="Unassembled WGS sequence"/>
</dbReference>
<name>A0A8X6YCW1_9ARAC</name>
<dbReference type="EMBL" id="BMAV01017448">
    <property type="protein sequence ID" value="GFY69099.1"/>
    <property type="molecule type" value="Genomic_DNA"/>
</dbReference>
<feature type="compositionally biased region" description="Basic and acidic residues" evidence="1">
    <location>
        <begin position="71"/>
        <end position="81"/>
    </location>
</feature>
<sequence>MLPLFTLGWLNSKKKKLIDWDRWRGLVIQLLWKSRLLDGVELGVLSPVAVCRTGVRSKHLVGMVGRREPCLTRSSKEERTSPGRKRSRQKFPRDVVVGLRL</sequence>
<comment type="caution">
    <text evidence="2">The sequence shown here is derived from an EMBL/GenBank/DDBJ whole genome shotgun (WGS) entry which is preliminary data.</text>
</comment>
<evidence type="ECO:0000313" key="3">
    <source>
        <dbReference type="Proteomes" id="UP000886998"/>
    </source>
</evidence>
<protein>
    <submittedName>
        <fullName evidence="2">Uncharacterized protein</fullName>
    </submittedName>
</protein>
<reference evidence="2" key="1">
    <citation type="submission" date="2020-08" db="EMBL/GenBank/DDBJ databases">
        <title>Multicomponent nature underlies the extraordinary mechanical properties of spider dragline silk.</title>
        <authorList>
            <person name="Kono N."/>
            <person name="Nakamura H."/>
            <person name="Mori M."/>
            <person name="Yoshida Y."/>
            <person name="Ohtoshi R."/>
            <person name="Malay A.D."/>
            <person name="Moran D.A.P."/>
            <person name="Tomita M."/>
            <person name="Numata K."/>
            <person name="Arakawa K."/>
        </authorList>
    </citation>
    <scope>NUCLEOTIDE SEQUENCE</scope>
</reference>